<organism evidence="1 2">
    <name type="scientific">Periconia digitata</name>
    <dbReference type="NCBI Taxonomy" id="1303443"/>
    <lineage>
        <taxon>Eukaryota</taxon>
        <taxon>Fungi</taxon>
        <taxon>Dikarya</taxon>
        <taxon>Ascomycota</taxon>
        <taxon>Pezizomycotina</taxon>
        <taxon>Dothideomycetes</taxon>
        <taxon>Pleosporomycetidae</taxon>
        <taxon>Pleosporales</taxon>
        <taxon>Massarineae</taxon>
        <taxon>Periconiaceae</taxon>
        <taxon>Periconia</taxon>
    </lineage>
</organism>
<name>A0A9W4U9Y5_9PLEO</name>
<evidence type="ECO:0000313" key="2">
    <source>
        <dbReference type="Proteomes" id="UP001152607"/>
    </source>
</evidence>
<gene>
    <name evidence="1" type="ORF">PDIGIT_LOCUS4812</name>
</gene>
<comment type="caution">
    <text evidence="1">The sequence shown here is derived from an EMBL/GenBank/DDBJ whole genome shotgun (WGS) entry which is preliminary data.</text>
</comment>
<reference evidence="1" key="1">
    <citation type="submission" date="2023-01" db="EMBL/GenBank/DDBJ databases">
        <authorList>
            <person name="Van Ghelder C."/>
            <person name="Rancurel C."/>
        </authorList>
    </citation>
    <scope>NUCLEOTIDE SEQUENCE</scope>
    <source>
        <strain evidence="1">CNCM I-4278</strain>
    </source>
</reference>
<evidence type="ECO:0000313" key="1">
    <source>
        <dbReference type="EMBL" id="CAI6331783.1"/>
    </source>
</evidence>
<proteinExistence type="predicted"/>
<keyword evidence="2" id="KW-1185">Reference proteome</keyword>
<dbReference type="EMBL" id="CAOQHR010000003">
    <property type="protein sequence ID" value="CAI6331783.1"/>
    <property type="molecule type" value="Genomic_DNA"/>
</dbReference>
<sequence length="129" mass="13404">MPASISAAARVSSLSTVGSISLSSCRTLAFDSSNRSSNLTNSFLANLPLAPLRLSAILCASSSRLPNRSCSITRTVSSSVPCSSFSSGPTSRVCPSSRIRELHGIPGMSPSPMAFNNVDFPVPLRPTST</sequence>
<protein>
    <submittedName>
        <fullName evidence="1">Uncharacterized protein</fullName>
    </submittedName>
</protein>
<dbReference type="Proteomes" id="UP001152607">
    <property type="component" value="Unassembled WGS sequence"/>
</dbReference>
<accession>A0A9W4U9Y5</accession>
<dbReference type="AlphaFoldDB" id="A0A9W4U9Y5"/>